<reference evidence="2" key="1">
    <citation type="journal article" date="2019" name="Sci. Rep.">
        <title>Draft genome of Tanacetum cinerariifolium, the natural source of mosquito coil.</title>
        <authorList>
            <person name="Yamashiro T."/>
            <person name="Shiraishi A."/>
            <person name="Satake H."/>
            <person name="Nakayama K."/>
        </authorList>
    </citation>
    <scope>NUCLEOTIDE SEQUENCE</scope>
</reference>
<feature type="region of interest" description="Disordered" evidence="1">
    <location>
        <begin position="1"/>
        <end position="93"/>
    </location>
</feature>
<comment type="caution">
    <text evidence="2">The sequence shown here is derived from an EMBL/GenBank/DDBJ whole genome shotgun (WGS) entry which is preliminary data.</text>
</comment>
<feature type="region of interest" description="Disordered" evidence="1">
    <location>
        <begin position="228"/>
        <end position="282"/>
    </location>
</feature>
<evidence type="ECO:0000313" key="2">
    <source>
        <dbReference type="EMBL" id="GEU65869.1"/>
    </source>
</evidence>
<sequence length="342" mass="38818">MTVPSLPKEPTKKSKRVKRPTKKSTNAPIVGVVIIDTPGVSVSKKKAPGDSEDNNESDDNEDSKNDDDDDGNDAQDSERTNLDEEENPNLNLNTEGLKQSSFVSSDFACKFLILDNVLPVINEVASMMNVKILPKEVSDFATPVIQSAINESFENVILAKSSSQPKSAYEVATSLTEFELKKILLDKIEKKEPEFKVTDFDMPHNQEGNLGNDDKETMRDVAFKCGWFTKPKKPQKPTDPDWNHGYSKDSRRSSTGSQKLPEEDQHHRPETTRPDIRKRDPYTLHIDPRGFIYVDNQRRNKMMRLDKLYKFSDGTLQGFKLRLKTSQRISKWSTCHKEDGVP</sequence>
<dbReference type="AlphaFoldDB" id="A0A6L2LXL2"/>
<name>A0A6L2LXL2_TANCI</name>
<feature type="compositionally biased region" description="Basic residues" evidence="1">
    <location>
        <begin position="13"/>
        <end position="22"/>
    </location>
</feature>
<gene>
    <name evidence="2" type="ORF">Tci_037847</name>
</gene>
<feature type="compositionally biased region" description="Acidic residues" evidence="1">
    <location>
        <begin position="50"/>
        <end position="75"/>
    </location>
</feature>
<organism evidence="2">
    <name type="scientific">Tanacetum cinerariifolium</name>
    <name type="common">Dalmatian daisy</name>
    <name type="synonym">Chrysanthemum cinerariifolium</name>
    <dbReference type="NCBI Taxonomy" id="118510"/>
    <lineage>
        <taxon>Eukaryota</taxon>
        <taxon>Viridiplantae</taxon>
        <taxon>Streptophyta</taxon>
        <taxon>Embryophyta</taxon>
        <taxon>Tracheophyta</taxon>
        <taxon>Spermatophyta</taxon>
        <taxon>Magnoliopsida</taxon>
        <taxon>eudicotyledons</taxon>
        <taxon>Gunneridae</taxon>
        <taxon>Pentapetalae</taxon>
        <taxon>asterids</taxon>
        <taxon>campanulids</taxon>
        <taxon>Asterales</taxon>
        <taxon>Asteraceae</taxon>
        <taxon>Asteroideae</taxon>
        <taxon>Anthemideae</taxon>
        <taxon>Anthemidinae</taxon>
        <taxon>Tanacetum</taxon>
    </lineage>
</organism>
<accession>A0A6L2LXL2</accession>
<feature type="compositionally biased region" description="Basic and acidic residues" evidence="1">
    <location>
        <begin position="260"/>
        <end position="282"/>
    </location>
</feature>
<protein>
    <submittedName>
        <fullName evidence="2">Uncharacterized protein</fullName>
    </submittedName>
</protein>
<proteinExistence type="predicted"/>
<evidence type="ECO:0000256" key="1">
    <source>
        <dbReference type="SAM" id="MobiDB-lite"/>
    </source>
</evidence>
<dbReference type="EMBL" id="BKCJ010005282">
    <property type="protein sequence ID" value="GEU65869.1"/>
    <property type="molecule type" value="Genomic_DNA"/>
</dbReference>
<feature type="compositionally biased region" description="Basic and acidic residues" evidence="1">
    <location>
        <begin position="236"/>
        <end position="252"/>
    </location>
</feature>